<gene>
    <name evidence="1" type="ORF">BTO22_13910</name>
    <name evidence="2" type="ORF">BTO23_14715</name>
</gene>
<dbReference type="Proteomes" id="UP000239273">
    <property type="component" value="Unassembled WGS sequence"/>
</dbReference>
<evidence type="ECO:0000313" key="2">
    <source>
        <dbReference type="EMBL" id="PQJ87366.1"/>
    </source>
</evidence>
<dbReference type="EMBL" id="MSCO01000002">
    <property type="protein sequence ID" value="PQJ84605.1"/>
    <property type="molecule type" value="Genomic_DNA"/>
</dbReference>
<name>A0A2S7X8A1_9GAMM</name>
<dbReference type="EMBL" id="MSCP01000002">
    <property type="protein sequence ID" value="PQJ87366.1"/>
    <property type="molecule type" value="Genomic_DNA"/>
</dbReference>
<accession>A0A2S7X8A1</accession>
<evidence type="ECO:0000313" key="3">
    <source>
        <dbReference type="Proteomes" id="UP000239263"/>
    </source>
</evidence>
<dbReference type="OrthoDB" id="5872968at2"/>
<dbReference type="RefSeq" id="WP_060993753.1">
    <property type="nucleotide sequence ID" value="NZ_BSOU01000008.1"/>
</dbReference>
<protein>
    <recommendedName>
        <fullName evidence="5">Threonine transporter RhtB</fullName>
    </recommendedName>
</protein>
<organism evidence="2 4">
    <name type="scientific">Aliivibrio sifiae</name>
    <dbReference type="NCBI Taxonomy" id="566293"/>
    <lineage>
        <taxon>Bacteria</taxon>
        <taxon>Pseudomonadati</taxon>
        <taxon>Pseudomonadota</taxon>
        <taxon>Gammaproteobacteria</taxon>
        <taxon>Vibrionales</taxon>
        <taxon>Vibrionaceae</taxon>
        <taxon>Aliivibrio</taxon>
    </lineage>
</organism>
<evidence type="ECO:0008006" key="5">
    <source>
        <dbReference type="Google" id="ProtNLM"/>
    </source>
</evidence>
<evidence type="ECO:0000313" key="1">
    <source>
        <dbReference type="EMBL" id="PQJ84605.1"/>
    </source>
</evidence>
<dbReference type="AlphaFoldDB" id="A0A2S7X8A1"/>
<proteinExistence type="predicted"/>
<evidence type="ECO:0000313" key="4">
    <source>
        <dbReference type="Proteomes" id="UP000239273"/>
    </source>
</evidence>
<reference evidence="3 4" key="1">
    <citation type="submission" date="2016-12" db="EMBL/GenBank/DDBJ databases">
        <title>Diversity of luminous bacteria.</title>
        <authorList>
            <person name="Yoshizawa S."/>
            <person name="Kogure K."/>
        </authorList>
    </citation>
    <scope>NUCLEOTIDE SEQUENCE [LARGE SCALE GENOMIC DNA]</scope>
    <source>
        <strain evidence="1 3">ATCC 33715</strain>
        <strain evidence="2 4">NBRC 105001</strain>
    </source>
</reference>
<sequence>MLKAISIIIITSAILILSALWQHSSSQLNYLARNMEWSWSWLYYEPFSNGIQTARTDDTKQLLFRRVDKNNKIATYVDVTYTNTFEVAVIHEKNCQPKSIMSATVKLNHRTINNVEFVCEDNGQSYLFRTTAKKLSKFKIETAEFSSSEDFSNWPIKELKKDQFVQQHSNFFKNKGNEDVYEWSRD</sequence>
<dbReference type="Proteomes" id="UP000239263">
    <property type="component" value="Unassembled WGS sequence"/>
</dbReference>
<comment type="caution">
    <text evidence="2">The sequence shown here is derived from an EMBL/GenBank/DDBJ whole genome shotgun (WGS) entry which is preliminary data.</text>
</comment>